<dbReference type="EMBL" id="LAZR01046168">
    <property type="protein sequence ID" value="KKK97171.1"/>
    <property type="molecule type" value="Genomic_DNA"/>
</dbReference>
<protein>
    <submittedName>
        <fullName evidence="1">Uncharacterized protein</fullName>
    </submittedName>
</protein>
<evidence type="ECO:0000313" key="1">
    <source>
        <dbReference type="EMBL" id="KKK97171.1"/>
    </source>
</evidence>
<comment type="caution">
    <text evidence="1">The sequence shown here is derived from an EMBL/GenBank/DDBJ whole genome shotgun (WGS) entry which is preliminary data.</text>
</comment>
<reference evidence="1" key="1">
    <citation type="journal article" date="2015" name="Nature">
        <title>Complex archaea that bridge the gap between prokaryotes and eukaryotes.</title>
        <authorList>
            <person name="Spang A."/>
            <person name="Saw J.H."/>
            <person name="Jorgensen S.L."/>
            <person name="Zaremba-Niedzwiedzka K."/>
            <person name="Martijn J."/>
            <person name="Lind A.E."/>
            <person name="van Eijk R."/>
            <person name="Schleper C."/>
            <person name="Guy L."/>
            <person name="Ettema T.J."/>
        </authorList>
    </citation>
    <scope>NUCLEOTIDE SEQUENCE</scope>
</reference>
<organism evidence="1">
    <name type="scientific">marine sediment metagenome</name>
    <dbReference type="NCBI Taxonomy" id="412755"/>
    <lineage>
        <taxon>unclassified sequences</taxon>
        <taxon>metagenomes</taxon>
        <taxon>ecological metagenomes</taxon>
    </lineage>
</organism>
<name>A0A0F9CKJ5_9ZZZZ</name>
<dbReference type="AlphaFoldDB" id="A0A0F9CKJ5"/>
<proteinExistence type="predicted"/>
<accession>A0A0F9CKJ5</accession>
<sequence>MYDLVYDLFDPEIQMPNQKPNMLIMKFLSQLNGRFSDERLSTFEFGRNLKEINSMIKELGLKEGIIQELSIFAFKDGISIFDKDFDFSNRHFRKQSLKVWLKFLYDKIADYIGSNPEITRHTTRLNSLTELDIGTDS</sequence>
<gene>
    <name evidence="1" type="ORF">LCGC14_2655410</name>
</gene>